<evidence type="ECO:0000313" key="1">
    <source>
        <dbReference type="EMBL" id="KAH7125322.1"/>
    </source>
</evidence>
<organism evidence="1 2">
    <name type="scientific">Dendryphion nanum</name>
    <dbReference type="NCBI Taxonomy" id="256645"/>
    <lineage>
        <taxon>Eukaryota</taxon>
        <taxon>Fungi</taxon>
        <taxon>Dikarya</taxon>
        <taxon>Ascomycota</taxon>
        <taxon>Pezizomycotina</taxon>
        <taxon>Dothideomycetes</taxon>
        <taxon>Pleosporomycetidae</taxon>
        <taxon>Pleosporales</taxon>
        <taxon>Torulaceae</taxon>
        <taxon>Dendryphion</taxon>
    </lineage>
</organism>
<dbReference type="AlphaFoldDB" id="A0A9P9DUM0"/>
<dbReference type="Proteomes" id="UP000700596">
    <property type="component" value="Unassembled WGS sequence"/>
</dbReference>
<keyword evidence="2" id="KW-1185">Reference proteome</keyword>
<accession>A0A9P9DUM0</accession>
<comment type="caution">
    <text evidence="1">The sequence shown here is derived from an EMBL/GenBank/DDBJ whole genome shotgun (WGS) entry which is preliminary data.</text>
</comment>
<name>A0A9P9DUM0_9PLEO</name>
<reference evidence="1" key="1">
    <citation type="journal article" date="2021" name="Nat. Commun.">
        <title>Genetic determinants of endophytism in the Arabidopsis root mycobiome.</title>
        <authorList>
            <person name="Mesny F."/>
            <person name="Miyauchi S."/>
            <person name="Thiergart T."/>
            <person name="Pickel B."/>
            <person name="Atanasova L."/>
            <person name="Karlsson M."/>
            <person name="Huettel B."/>
            <person name="Barry K.W."/>
            <person name="Haridas S."/>
            <person name="Chen C."/>
            <person name="Bauer D."/>
            <person name="Andreopoulos W."/>
            <person name="Pangilinan J."/>
            <person name="LaButti K."/>
            <person name="Riley R."/>
            <person name="Lipzen A."/>
            <person name="Clum A."/>
            <person name="Drula E."/>
            <person name="Henrissat B."/>
            <person name="Kohler A."/>
            <person name="Grigoriev I.V."/>
            <person name="Martin F.M."/>
            <person name="Hacquard S."/>
        </authorList>
    </citation>
    <scope>NUCLEOTIDE SEQUENCE</scope>
    <source>
        <strain evidence="1">MPI-CAGE-CH-0243</strain>
    </source>
</reference>
<protein>
    <submittedName>
        <fullName evidence="1">Uncharacterized protein</fullName>
    </submittedName>
</protein>
<evidence type="ECO:0000313" key="2">
    <source>
        <dbReference type="Proteomes" id="UP000700596"/>
    </source>
</evidence>
<dbReference type="EMBL" id="JAGMWT010000007">
    <property type="protein sequence ID" value="KAH7125322.1"/>
    <property type="molecule type" value="Genomic_DNA"/>
</dbReference>
<proteinExistence type="predicted"/>
<gene>
    <name evidence="1" type="ORF">B0J11DRAFT_302342</name>
</gene>
<sequence>MIIYTPYISSPPALFPTLYASPVLLLLTHLSCFHILHSSLPTVASHLLYNHRQSSLSTCHTPCICYCFLHRTSCIA</sequence>